<evidence type="ECO:0000256" key="2">
    <source>
        <dbReference type="ARBA" id="ARBA00007362"/>
    </source>
</evidence>
<name>A0A5B8U018_9ACTN</name>
<dbReference type="InterPro" id="IPR000620">
    <property type="entry name" value="EamA_dom"/>
</dbReference>
<keyword evidence="3" id="KW-1003">Cell membrane</keyword>
<evidence type="ECO:0000256" key="6">
    <source>
        <dbReference type="ARBA" id="ARBA00023136"/>
    </source>
</evidence>
<feature type="transmembrane region" description="Helical" evidence="7">
    <location>
        <begin position="99"/>
        <end position="116"/>
    </location>
</feature>
<dbReference type="EMBL" id="CP042430">
    <property type="protein sequence ID" value="QEC46318.1"/>
    <property type="molecule type" value="Genomic_DNA"/>
</dbReference>
<feature type="transmembrane region" description="Helical" evidence="7">
    <location>
        <begin position="215"/>
        <end position="237"/>
    </location>
</feature>
<dbReference type="PROSITE" id="PS51257">
    <property type="entry name" value="PROKAR_LIPOPROTEIN"/>
    <property type="match status" value="1"/>
</dbReference>
<dbReference type="SUPFAM" id="SSF103481">
    <property type="entry name" value="Multidrug resistance efflux transporter EmrE"/>
    <property type="match status" value="2"/>
</dbReference>
<proteinExistence type="inferred from homology"/>
<dbReference type="PANTHER" id="PTHR42920">
    <property type="entry name" value="OS03G0707200 PROTEIN-RELATED"/>
    <property type="match status" value="1"/>
</dbReference>
<dbReference type="KEGG" id="bsol:FSW04_01145"/>
<gene>
    <name evidence="9" type="ORF">FSW04_01145</name>
</gene>
<feature type="transmembrane region" description="Helical" evidence="7">
    <location>
        <begin position="31"/>
        <end position="54"/>
    </location>
</feature>
<feature type="domain" description="EamA" evidence="8">
    <location>
        <begin position="153"/>
        <end position="286"/>
    </location>
</feature>
<evidence type="ECO:0000313" key="9">
    <source>
        <dbReference type="EMBL" id="QEC46318.1"/>
    </source>
</evidence>
<comment type="similarity">
    <text evidence="2">Belongs to the EamA transporter family.</text>
</comment>
<dbReference type="InterPro" id="IPR037185">
    <property type="entry name" value="EmrE-like"/>
</dbReference>
<reference evidence="9 10" key="1">
    <citation type="journal article" date="2018" name="J. Microbiol.">
        <title>Baekduia soli gen. nov., sp. nov., a novel bacterium isolated from the soil of Baekdu Mountain and proposal of a novel family name, Baekduiaceae fam. nov.</title>
        <authorList>
            <person name="An D.S."/>
            <person name="Siddiqi M.Z."/>
            <person name="Kim K.H."/>
            <person name="Yu H.S."/>
            <person name="Im W.T."/>
        </authorList>
    </citation>
    <scope>NUCLEOTIDE SEQUENCE [LARGE SCALE GENOMIC DNA]</scope>
    <source>
        <strain evidence="9 10">BR7-21</strain>
    </source>
</reference>
<evidence type="ECO:0000256" key="5">
    <source>
        <dbReference type="ARBA" id="ARBA00022989"/>
    </source>
</evidence>
<accession>A0A5B8U018</accession>
<evidence type="ECO:0000313" key="10">
    <source>
        <dbReference type="Proteomes" id="UP000321805"/>
    </source>
</evidence>
<dbReference type="InterPro" id="IPR051258">
    <property type="entry name" value="Diverse_Substrate_Transporter"/>
</dbReference>
<feature type="transmembrane region" description="Helical" evidence="7">
    <location>
        <begin position="7"/>
        <end position="25"/>
    </location>
</feature>
<evidence type="ECO:0000256" key="1">
    <source>
        <dbReference type="ARBA" id="ARBA00004651"/>
    </source>
</evidence>
<keyword evidence="10" id="KW-1185">Reference proteome</keyword>
<evidence type="ECO:0000256" key="7">
    <source>
        <dbReference type="SAM" id="Phobius"/>
    </source>
</evidence>
<protein>
    <submittedName>
        <fullName evidence="9">DMT family transporter</fullName>
    </submittedName>
</protein>
<sequence>MKPHRHGITLCVLSACGFGTMAIFAKEAYAAGVGVVTLLALRFLMAAALFWAIVAVRDVAMPPRRVVLAGLALGAGGYAAQAGLYFGALTRIDASLTSLLLYLYPSIVFAGALLLRAHTGERPTPRRIGALALATAGTMLVLLGGHVGGVDGLGVAMAVGAAFVYAGYILVADRLVGGTDPFALAALVTTGASASTLAVGASSGGLDLGFAPAGWGWIAAIAVGSSVLGISAFFVGLRSVGPATASIVSTIEPAVTVGLATLIYGEVLGPAQLAGGVLVLGAVVILQLRTGTVPGDDPAAHATVAAPARALAHEPA</sequence>
<evidence type="ECO:0000256" key="3">
    <source>
        <dbReference type="ARBA" id="ARBA00022475"/>
    </source>
</evidence>
<dbReference type="GO" id="GO:0005886">
    <property type="term" value="C:plasma membrane"/>
    <property type="evidence" value="ECO:0007669"/>
    <property type="project" value="UniProtKB-SubCell"/>
</dbReference>
<dbReference type="OrthoDB" id="6119273at2"/>
<feature type="transmembrane region" description="Helical" evidence="7">
    <location>
        <begin position="153"/>
        <end position="171"/>
    </location>
</feature>
<feature type="transmembrane region" description="Helical" evidence="7">
    <location>
        <begin position="128"/>
        <end position="147"/>
    </location>
</feature>
<dbReference type="AlphaFoldDB" id="A0A5B8U018"/>
<feature type="transmembrane region" description="Helical" evidence="7">
    <location>
        <begin position="66"/>
        <end position="87"/>
    </location>
</feature>
<dbReference type="Proteomes" id="UP000321805">
    <property type="component" value="Chromosome"/>
</dbReference>
<dbReference type="PANTHER" id="PTHR42920:SF5">
    <property type="entry name" value="EAMA DOMAIN-CONTAINING PROTEIN"/>
    <property type="match status" value="1"/>
</dbReference>
<comment type="subcellular location">
    <subcellularLocation>
        <location evidence="1">Cell membrane</location>
        <topology evidence="1">Multi-pass membrane protein</topology>
    </subcellularLocation>
</comment>
<evidence type="ECO:0000259" key="8">
    <source>
        <dbReference type="Pfam" id="PF00892"/>
    </source>
</evidence>
<organism evidence="9 10">
    <name type="scientific">Baekduia soli</name>
    <dbReference type="NCBI Taxonomy" id="496014"/>
    <lineage>
        <taxon>Bacteria</taxon>
        <taxon>Bacillati</taxon>
        <taxon>Actinomycetota</taxon>
        <taxon>Thermoleophilia</taxon>
        <taxon>Solirubrobacterales</taxon>
        <taxon>Baekduiaceae</taxon>
        <taxon>Baekduia</taxon>
    </lineage>
</organism>
<feature type="transmembrane region" description="Helical" evidence="7">
    <location>
        <begin position="183"/>
        <end position="203"/>
    </location>
</feature>
<dbReference type="Pfam" id="PF00892">
    <property type="entry name" value="EamA"/>
    <property type="match status" value="2"/>
</dbReference>
<keyword evidence="6 7" id="KW-0472">Membrane</keyword>
<evidence type="ECO:0000256" key="4">
    <source>
        <dbReference type="ARBA" id="ARBA00022692"/>
    </source>
</evidence>
<keyword evidence="5 7" id="KW-1133">Transmembrane helix</keyword>
<keyword evidence="4 7" id="KW-0812">Transmembrane</keyword>
<dbReference type="RefSeq" id="WP_146915388.1">
    <property type="nucleotide sequence ID" value="NZ_CP042430.1"/>
</dbReference>
<feature type="domain" description="EamA" evidence="8">
    <location>
        <begin position="7"/>
        <end position="142"/>
    </location>
</feature>